<evidence type="ECO:0000256" key="2">
    <source>
        <dbReference type="SAM" id="Phobius"/>
    </source>
</evidence>
<reference evidence="3" key="1">
    <citation type="submission" date="2024-05" db="EMBL/GenBank/DDBJ databases">
        <authorList>
            <person name="Liu Z."/>
        </authorList>
    </citation>
    <scope>NUCLEOTIDE SEQUENCE</scope>
    <source>
        <strain evidence="3">BS1807G30</strain>
    </source>
</reference>
<protein>
    <submittedName>
        <fullName evidence="3">Uncharacterized protein</fullName>
    </submittedName>
</protein>
<feature type="coiled-coil region" evidence="1">
    <location>
        <begin position="36"/>
        <end position="65"/>
    </location>
</feature>
<keyword evidence="2" id="KW-0812">Transmembrane</keyword>
<feature type="transmembrane region" description="Helical" evidence="2">
    <location>
        <begin position="6"/>
        <end position="30"/>
    </location>
</feature>
<dbReference type="RefSeq" id="WP_073413698.1">
    <property type="nucleotide sequence ID" value="NZ_CP157353.1"/>
</dbReference>
<proteinExistence type="predicted"/>
<gene>
    <name evidence="3" type="ORF">ABG082_12805</name>
</gene>
<name>A0AAU7FHP0_9BACI</name>
<keyword evidence="2" id="KW-0472">Membrane</keyword>
<evidence type="ECO:0000256" key="1">
    <source>
        <dbReference type="SAM" id="Coils"/>
    </source>
</evidence>
<evidence type="ECO:0000313" key="3">
    <source>
        <dbReference type="EMBL" id="XBM03029.1"/>
    </source>
</evidence>
<sequence length="181" mass="21718">MSQEIIIAVIGGVVTIIVGLITAGATYLGVRIQINKNEETLEKKRVQQEVERKQLEQESFEYQKQIIERFIDFEIHENFNKIKRNHMDELIFDTKNLRKEYIKHEGLNFKEFDKNKYDLIKYKSDTINEVIEIYDAFRLLAIYDGLSENMPDDEFHRFKKGYQLCLNRFEKDQIHNFVKLF</sequence>
<dbReference type="AlphaFoldDB" id="A0AAU7FHP0"/>
<organism evidence="3">
    <name type="scientific">Bacillus sp. BS1807G30</name>
    <dbReference type="NCBI Taxonomy" id="3153756"/>
    <lineage>
        <taxon>Bacteria</taxon>
        <taxon>Bacillati</taxon>
        <taxon>Bacillota</taxon>
        <taxon>Bacilli</taxon>
        <taxon>Bacillales</taxon>
        <taxon>Bacillaceae</taxon>
        <taxon>Bacillus</taxon>
    </lineage>
</organism>
<accession>A0AAU7FHP0</accession>
<dbReference type="EMBL" id="CP157353">
    <property type="protein sequence ID" value="XBM03029.1"/>
    <property type="molecule type" value="Genomic_DNA"/>
</dbReference>
<keyword evidence="2" id="KW-1133">Transmembrane helix</keyword>
<keyword evidence="1" id="KW-0175">Coiled coil</keyword>